<organism evidence="2 3">
    <name type="scientific">Roseococcus pinisoli</name>
    <dbReference type="NCBI Taxonomy" id="2835040"/>
    <lineage>
        <taxon>Bacteria</taxon>
        <taxon>Pseudomonadati</taxon>
        <taxon>Pseudomonadota</taxon>
        <taxon>Alphaproteobacteria</taxon>
        <taxon>Acetobacterales</taxon>
        <taxon>Roseomonadaceae</taxon>
        <taxon>Roseococcus</taxon>
    </lineage>
</organism>
<evidence type="ECO:0000313" key="2">
    <source>
        <dbReference type="EMBL" id="MBS7812203.1"/>
    </source>
</evidence>
<name>A0ABS5QFE1_9PROT</name>
<feature type="transmembrane region" description="Helical" evidence="1">
    <location>
        <begin position="84"/>
        <end position="106"/>
    </location>
</feature>
<dbReference type="Proteomes" id="UP000766336">
    <property type="component" value="Unassembled WGS sequence"/>
</dbReference>
<keyword evidence="3" id="KW-1185">Reference proteome</keyword>
<feature type="transmembrane region" description="Helical" evidence="1">
    <location>
        <begin position="12"/>
        <end position="34"/>
    </location>
</feature>
<evidence type="ECO:0000313" key="3">
    <source>
        <dbReference type="Proteomes" id="UP000766336"/>
    </source>
</evidence>
<dbReference type="RefSeq" id="WP_213670829.1">
    <property type="nucleotide sequence ID" value="NZ_JAHCDA010000002.1"/>
</dbReference>
<sequence>MLDSPRTVLKRLAKTALLASGLGLALYGALMVIAELAYGRWVITLVLAVPATLLLAFMVFDALRTGVFPVWRHAVSRRSEPGRYWMNIGWHAACALLLGAIALWSGTELATASLSR</sequence>
<comment type="caution">
    <text evidence="2">The sequence shown here is derived from an EMBL/GenBank/DDBJ whole genome shotgun (WGS) entry which is preliminary data.</text>
</comment>
<dbReference type="EMBL" id="JAHCDA010000002">
    <property type="protein sequence ID" value="MBS7812203.1"/>
    <property type="molecule type" value="Genomic_DNA"/>
</dbReference>
<keyword evidence="1" id="KW-1133">Transmembrane helix</keyword>
<keyword evidence="1" id="KW-0472">Membrane</keyword>
<proteinExistence type="predicted"/>
<protein>
    <submittedName>
        <fullName evidence="2">Uncharacterized protein</fullName>
    </submittedName>
</protein>
<accession>A0ABS5QFE1</accession>
<evidence type="ECO:0000256" key="1">
    <source>
        <dbReference type="SAM" id="Phobius"/>
    </source>
</evidence>
<reference evidence="2 3" key="1">
    <citation type="submission" date="2021-05" db="EMBL/GenBank/DDBJ databases">
        <title>Roseococcus sp. XZZS9, whole genome shotgun sequencing project.</title>
        <authorList>
            <person name="Zhao G."/>
            <person name="Shen L."/>
        </authorList>
    </citation>
    <scope>NUCLEOTIDE SEQUENCE [LARGE SCALE GENOMIC DNA]</scope>
    <source>
        <strain evidence="2 3">XZZS9</strain>
    </source>
</reference>
<keyword evidence="1" id="KW-0812">Transmembrane</keyword>
<feature type="transmembrane region" description="Helical" evidence="1">
    <location>
        <begin position="40"/>
        <end position="63"/>
    </location>
</feature>
<gene>
    <name evidence="2" type="ORF">KHU32_14725</name>
</gene>